<dbReference type="Proteomes" id="UP001141253">
    <property type="component" value="Chromosome 2"/>
</dbReference>
<protein>
    <submittedName>
        <fullName evidence="2">Uncharacterized protein</fullName>
    </submittedName>
</protein>
<accession>A0ABQ9C359</accession>
<evidence type="ECO:0000313" key="3">
    <source>
        <dbReference type="Proteomes" id="UP001141253"/>
    </source>
</evidence>
<gene>
    <name evidence="2" type="ORF">OIU77_026238</name>
</gene>
<evidence type="ECO:0000313" key="2">
    <source>
        <dbReference type="EMBL" id="KAJ6392434.1"/>
    </source>
</evidence>
<keyword evidence="1" id="KW-0472">Membrane</keyword>
<proteinExistence type="predicted"/>
<sequence length="116" mass="13041">MKILMPPVMAKEFYSSRSCILSSGSLFQVLYPFFNDFVLFLIENGIGIPKDFPILSFLGFGIPPLSLVNWLTLLVVILMVGSNSAFFPYILQHVCHTFCISCSLNSLHSTKLLQNF</sequence>
<comment type="caution">
    <text evidence="2">The sequence shown here is derived from an EMBL/GenBank/DDBJ whole genome shotgun (WGS) entry which is preliminary data.</text>
</comment>
<reference evidence="2" key="1">
    <citation type="submission" date="2022-10" db="EMBL/GenBank/DDBJ databases">
        <authorList>
            <person name="Hyden B.L."/>
            <person name="Feng K."/>
            <person name="Yates T."/>
            <person name="Jawdy S."/>
            <person name="Smart L.B."/>
            <person name="Muchero W."/>
        </authorList>
    </citation>
    <scope>NUCLEOTIDE SEQUENCE</scope>
    <source>
        <tissue evidence="2">Shoot tip</tissue>
    </source>
</reference>
<feature type="transmembrane region" description="Helical" evidence="1">
    <location>
        <begin position="20"/>
        <end position="42"/>
    </location>
</feature>
<name>A0ABQ9C359_9ROSI</name>
<dbReference type="EMBL" id="JAPFFI010000006">
    <property type="protein sequence ID" value="KAJ6392434.1"/>
    <property type="molecule type" value="Genomic_DNA"/>
</dbReference>
<reference evidence="2" key="2">
    <citation type="journal article" date="2023" name="Int. J. Mol. Sci.">
        <title>De Novo Assembly and Annotation of 11 Diverse Shrub Willow (Salix) Genomes Reveals Novel Gene Organization in Sex-Linked Regions.</title>
        <authorList>
            <person name="Hyden B."/>
            <person name="Feng K."/>
            <person name="Yates T.B."/>
            <person name="Jawdy S."/>
            <person name="Cereghino C."/>
            <person name="Smart L.B."/>
            <person name="Muchero W."/>
        </authorList>
    </citation>
    <scope>NUCLEOTIDE SEQUENCE</scope>
    <source>
        <tissue evidence="2">Shoot tip</tissue>
    </source>
</reference>
<keyword evidence="3" id="KW-1185">Reference proteome</keyword>
<evidence type="ECO:0000256" key="1">
    <source>
        <dbReference type="SAM" id="Phobius"/>
    </source>
</evidence>
<organism evidence="2 3">
    <name type="scientific">Salix suchowensis</name>
    <dbReference type="NCBI Taxonomy" id="1278906"/>
    <lineage>
        <taxon>Eukaryota</taxon>
        <taxon>Viridiplantae</taxon>
        <taxon>Streptophyta</taxon>
        <taxon>Embryophyta</taxon>
        <taxon>Tracheophyta</taxon>
        <taxon>Spermatophyta</taxon>
        <taxon>Magnoliopsida</taxon>
        <taxon>eudicotyledons</taxon>
        <taxon>Gunneridae</taxon>
        <taxon>Pentapetalae</taxon>
        <taxon>rosids</taxon>
        <taxon>fabids</taxon>
        <taxon>Malpighiales</taxon>
        <taxon>Salicaceae</taxon>
        <taxon>Saliceae</taxon>
        <taxon>Salix</taxon>
    </lineage>
</organism>
<keyword evidence="1" id="KW-1133">Transmembrane helix</keyword>
<feature type="transmembrane region" description="Helical" evidence="1">
    <location>
        <begin position="54"/>
        <end position="80"/>
    </location>
</feature>
<keyword evidence="1" id="KW-0812">Transmembrane</keyword>